<feature type="compositionally biased region" description="Polar residues" evidence="1">
    <location>
        <begin position="1104"/>
        <end position="1117"/>
    </location>
</feature>
<protein>
    <submittedName>
        <fullName evidence="2">Uncharacterized protein</fullName>
    </submittedName>
</protein>
<dbReference type="InterPro" id="IPR044840">
    <property type="entry name" value="Nup188"/>
</dbReference>
<organism evidence="2">
    <name type="scientific">Rhodosorus marinus</name>
    <dbReference type="NCBI Taxonomy" id="101924"/>
    <lineage>
        <taxon>Eukaryota</taxon>
        <taxon>Rhodophyta</taxon>
        <taxon>Stylonematophyceae</taxon>
        <taxon>Stylonematales</taxon>
        <taxon>Stylonemataceae</taxon>
        <taxon>Rhodosorus</taxon>
    </lineage>
</organism>
<dbReference type="EMBL" id="HBHW01000127">
    <property type="protein sequence ID" value="CAE0032161.1"/>
    <property type="molecule type" value="Transcribed_RNA"/>
</dbReference>
<gene>
    <name evidence="2" type="ORF">RMAR00112_LOCUS99</name>
</gene>
<accession>A0A7S2Z9D0</accession>
<sequence>MVPTKETFGDILDRLEAGGEQAIREILNDSWDAIVEVLKIEDSKPKDRSEKPIVWRGGAREREQEKGEKAYVKQISKRLNISVQEASVLLRDFILLSQVRNVEWSVNELSVTAPIEELRLLRMEEIRSQFACFATVIRIADDAEHPGNAVCKERLKSTESSAFGDQIVSAIQSLSSTISKSAIDEFDDKQRTLRWAVELAFIYFYSNSCSKTALLKLVELIRSGRVEWSASGATRTTLLLSMTFAETLSLERLLDSGRQIPKSSILSDSESRREVSKMLLASPKGVLDIGITSLAWATFLKLVQVSEPGIDVRSQPFEEHLEYALNAGVLEALPPLLDRFSHGGVDSIEPSPQRLGEVAGGLVQSFFVGFPPGILSRAQIRALSFLCSRALRYSTQLCHMVLDAERDLEQRREGINLIIRTSQAFFPLEVEPYVLIIGALAADEECSNQVVNILSEGLGSYAEASPERNLEYPVPVDDEGFVDARRDVPFVEAMASVSMGVVVRNRGDPTSAGEGTILRDSVGFTTDDMSTVIWHQRWNGWIAVNQKFRSFAEELRMGSDLAGLSVISSLCSMLIRICRHADFQTKSYVADEVISSNLIADVLMLVTRRKVGFMRSEKEKLMTLLARTLYELGRQNPRRCEHVLTRIGALGPGAPPLREIATFGGVTTPSLRYILQLAGEVKTTSRSLEHLLEFVTSEILPMWISSRLGVSSRGDSLRGWRLIQSVFSLLRKHVSISNARSPTLAKALGVTLSASEDRKAKSKPSAAYYCSLGNALKMATAIMRFELRHMEGRESEMLDENNSKHVVANSLSVTALAMISANSFPSPTMSLPTAVYADGDDNLDGDSHDDDLSDWELTPEDYDMPLAPEIQDRASRCLGLLFQVVERLSPGGAASVKQVPWPTGDHAQSIRTRLASAISSRQSFWAMSMVCAAIVHGQKGVSRALLKGSQRIIRFAPPAGGTPQSGDDKTAVEEDEQDSIIAAACEVAKKAKAGNLSGEPVSARSTNAAIELLRTAWDEYGDLWLKSVYKKCKVWVLLREMLSKPASLKSLTMPGLISIEEVKVADSTGIVQDSLAETSDEVAEWRLALANVIYTLSSEAVTSSAGDGETQSASDSDQTSKEDSKNASMLREICNEGWTDVVFSAEAREELMVNLEELSESISELSTRCIGSPLSFAPSEEGKMLGRTFVVELGPALQAKNDHRGIDPASVDVLVQRLSHLNILLSRSEAYSQLLGAFAAANIALHQFENRKKSSGILSPNPLATPNAKSSPRYLTELSSRASRMLKDLGPRQSTLRVRAEIALMLASLAPVTPSGIVLDREMIDEELKPNEVLQNITTSLRNWYTSSPAPNGPFKKYPQSLLLAGARHVPYCGAEAAGDFVSAVLEGFDNDLGTSGESLQAAVAALTLAKTTNESGRLQASLRGLYRCSKMDGLSAAETADSMLFLMLRLLCDPAIMSDRFHDELLRCFVGALTTSSLLNGAEIPGYLDDSLERNPSHKLYCTLLKVSAALISSPEEGEPRSSSMVELFSFLSRHLESHSLDLSGDWPSISRSTSQHLPRHISLARLYEAEAALALLWSFSGHTGTLSTELPAVLDSIMKSAKTFFYEGYRLLRAEPIQRWVVPVSSAEVKESASLGQTTAGEDTTPVKSNDFRGSPATESAREAVGRRYISAAPPSPIMPQTPLTAMNTYQTPDGLLDSSKSEDNLKFGEEAVLTILRAMRNALACIRRYSSYVAKPLFEPTMVLSADRPSLGLLIAVQLHATHELQRGLRDDNRDIFHSIAENAFVITIRHTVGFINEGMLTSGVREELRKRLQTIVDRQKQLVPPLPRDSLIHAPEMSSFLQTLK</sequence>
<feature type="compositionally biased region" description="Polar residues" evidence="1">
    <location>
        <begin position="1636"/>
        <end position="1650"/>
    </location>
</feature>
<feature type="region of interest" description="Disordered" evidence="1">
    <location>
        <begin position="1633"/>
        <end position="1665"/>
    </location>
</feature>
<name>A0A7S2Z9D0_9RHOD</name>
<dbReference type="GO" id="GO:0006405">
    <property type="term" value="P:RNA export from nucleus"/>
    <property type="evidence" value="ECO:0007669"/>
    <property type="project" value="TreeGrafter"/>
</dbReference>
<dbReference type="GO" id="GO:0006606">
    <property type="term" value="P:protein import into nucleus"/>
    <property type="evidence" value="ECO:0007669"/>
    <property type="project" value="TreeGrafter"/>
</dbReference>
<proteinExistence type="predicted"/>
<evidence type="ECO:0000313" key="2">
    <source>
        <dbReference type="EMBL" id="CAE0032161.1"/>
    </source>
</evidence>
<reference evidence="2" key="1">
    <citation type="submission" date="2021-01" db="EMBL/GenBank/DDBJ databases">
        <authorList>
            <person name="Corre E."/>
            <person name="Pelletier E."/>
            <person name="Niang G."/>
            <person name="Scheremetjew M."/>
            <person name="Finn R."/>
            <person name="Kale V."/>
            <person name="Holt S."/>
            <person name="Cochrane G."/>
            <person name="Meng A."/>
            <person name="Brown T."/>
            <person name="Cohen L."/>
        </authorList>
    </citation>
    <scope>NUCLEOTIDE SEQUENCE</scope>
    <source>
        <strain evidence="2">CCMP 769</strain>
    </source>
</reference>
<feature type="region of interest" description="Disordered" evidence="1">
    <location>
        <begin position="1104"/>
        <end position="1127"/>
    </location>
</feature>
<dbReference type="PANTHER" id="PTHR31431">
    <property type="entry name" value="NUCLEOPORIN NUP188 HOMOLOG"/>
    <property type="match status" value="1"/>
</dbReference>
<dbReference type="GO" id="GO:0017056">
    <property type="term" value="F:structural constituent of nuclear pore"/>
    <property type="evidence" value="ECO:0007669"/>
    <property type="project" value="InterPro"/>
</dbReference>
<dbReference type="GO" id="GO:0044611">
    <property type="term" value="C:nuclear pore inner ring"/>
    <property type="evidence" value="ECO:0007669"/>
    <property type="project" value="TreeGrafter"/>
</dbReference>
<dbReference type="PANTHER" id="PTHR31431:SF1">
    <property type="entry name" value="NUCLEOPORIN NUP188"/>
    <property type="match status" value="1"/>
</dbReference>
<evidence type="ECO:0000256" key="1">
    <source>
        <dbReference type="SAM" id="MobiDB-lite"/>
    </source>
</evidence>